<feature type="compositionally biased region" description="Basic residues" evidence="1">
    <location>
        <begin position="100"/>
        <end position="109"/>
    </location>
</feature>
<reference evidence="2" key="1">
    <citation type="submission" date="2023-04" db="EMBL/GenBank/DDBJ databases">
        <authorList>
            <consortium name="ELIXIR-Norway"/>
        </authorList>
    </citation>
    <scope>NUCLEOTIDE SEQUENCE [LARGE SCALE GENOMIC DNA]</scope>
</reference>
<evidence type="ECO:0000256" key="1">
    <source>
        <dbReference type="SAM" id="MobiDB-lite"/>
    </source>
</evidence>
<gene>
    <name evidence="2" type="ORF">MRATA1EN1_LOCUS15370</name>
</gene>
<feature type="compositionally biased region" description="Low complexity" evidence="1">
    <location>
        <begin position="193"/>
        <end position="204"/>
    </location>
</feature>
<feature type="region of interest" description="Disordered" evidence="1">
    <location>
        <begin position="1"/>
        <end position="204"/>
    </location>
</feature>
<name>A0ABN8YYI9_RANTA</name>
<sequence>MVKLFTSSSALQSFRYPAPNVIQKHSRHSRPYGEERRSTENTRRGAALRFRVGIRPGSRPTPRCGRAPGRARRASPHGWPEIRAPGAPVAAAQSPPQNKSARRRTRSPRPRALGLPAPPPSREPDETCECQREPSPPLTYQSRTQPERAGKTQLLSAPEFKSTRLRPQGRVEVEAHSRKANPAPAQRQERDPGVPGTGVLVPLG</sequence>
<proteinExistence type="predicted"/>
<evidence type="ECO:0000313" key="3">
    <source>
        <dbReference type="Proteomes" id="UP001176941"/>
    </source>
</evidence>
<feature type="compositionally biased region" description="Basic and acidic residues" evidence="1">
    <location>
        <begin position="31"/>
        <end position="43"/>
    </location>
</feature>
<dbReference type="Proteomes" id="UP001176941">
    <property type="component" value="Chromosome 25"/>
</dbReference>
<feature type="compositionally biased region" description="Basic and acidic residues" evidence="1">
    <location>
        <begin position="122"/>
        <end position="132"/>
    </location>
</feature>
<protein>
    <submittedName>
        <fullName evidence="2">Uncharacterized protein</fullName>
    </submittedName>
</protein>
<accession>A0ABN8YYI9</accession>
<dbReference type="EMBL" id="OX459961">
    <property type="protein sequence ID" value="CAI9166408.1"/>
    <property type="molecule type" value="Genomic_DNA"/>
</dbReference>
<evidence type="ECO:0000313" key="2">
    <source>
        <dbReference type="EMBL" id="CAI9166408.1"/>
    </source>
</evidence>
<feature type="compositionally biased region" description="Polar residues" evidence="1">
    <location>
        <begin position="1"/>
        <end position="12"/>
    </location>
</feature>
<keyword evidence="3" id="KW-1185">Reference proteome</keyword>
<organism evidence="2 3">
    <name type="scientific">Rangifer tarandus platyrhynchus</name>
    <name type="common">Svalbard reindeer</name>
    <dbReference type="NCBI Taxonomy" id="3082113"/>
    <lineage>
        <taxon>Eukaryota</taxon>
        <taxon>Metazoa</taxon>
        <taxon>Chordata</taxon>
        <taxon>Craniata</taxon>
        <taxon>Vertebrata</taxon>
        <taxon>Euteleostomi</taxon>
        <taxon>Mammalia</taxon>
        <taxon>Eutheria</taxon>
        <taxon>Laurasiatheria</taxon>
        <taxon>Artiodactyla</taxon>
        <taxon>Ruminantia</taxon>
        <taxon>Pecora</taxon>
        <taxon>Cervidae</taxon>
        <taxon>Odocoileinae</taxon>
        <taxon>Rangifer</taxon>
    </lineage>
</organism>